<dbReference type="RefSeq" id="WP_381039351.1">
    <property type="nucleotide sequence ID" value="NZ_JBHTCK010000003.1"/>
</dbReference>
<proteinExistence type="predicted"/>
<comment type="cofactor">
    <cofactor evidence="1">
        <name>pantetheine 4'-phosphate</name>
        <dbReference type="ChEBI" id="CHEBI:47942"/>
    </cofactor>
</comment>
<dbReference type="Pfam" id="PF00668">
    <property type="entry name" value="Condensation"/>
    <property type="match status" value="2"/>
</dbReference>
<dbReference type="SUPFAM" id="SSF47336">
    <property type="entry name" value="ACP-like"/>
    <property type="match status" value="3"/>
</dbReference>
<dbReference type="InterPro" id="IPR025110">
    <property type="entry name" value="AMP-bd_C"/>
</dbReference>
<dbReference type="Pfam" id="PF00550">
    <property type="entry name" value="PP-binding"/>
    <property type="match status" value="3"/>
</dbReference>
<feature type="domain" description="Carrier" evidence="5">
    <location>
        <begin position="1592"/>
        <end position="1667"/>
    </location>
</feature>
<dbReference type="NCBIfam" id="TIGR01733">
    <property type="entry name" value="AA-adenyl-dom"/>
    <property type="match status" value="1"/>
</dbReference>
<reference evidence="7" key="1">
    <citation type="journal article" date="2019" name="Int. J. Syst. Evol. Microbiol.">
        <title>The Global Catalogue of Microorganisms (GCM) 10K type strain sequencing project: providing services to taxonomists for standard genome sequencing and annotation.</title>
        <authorList>
            <consortium name="The Broad Institute Genomics Platform"/>
            <consortium name="The Broad Institute Genome Sequencing Center for Infectious Disease"/>
            <person name="Wu L."/>
            <person name="Ma J."/>
        </authorList>
    </citation>
    <scope>NUCLEOTIDE SEQUENCE [LARGE SCALE GENOMIC DNA]</scope>
    <source>
        <strain evidence="7">ICMP 19430</strain>
    </source>
</reference>
<feature type="region of interest" description="Disordered" evidence="4">
    <location>
        <begin position="1119"/>
        <end position="1143"/>
    </location>
</feature>
<keyword evidence="7" id="KW-1185">Reference proteome</keyword>
<feature type="domain" description="Carrier" evidence="5">
    <location>
        <begin position="516"/>
        <end position="590"/>
    </location>
</feature>
<evidence type="ECO:0000256" key="4">
    <source>
        <dbReference type="SAM" id="MobiDB-lite"/>
    </source>
</evidence>
<dbReference type="Pfam" id="PF13193">
    <property type="entry name" value="AMP-binding_C"/>
    <property type="match status" value="1"/>
</dbReference>
<dbReference type="EMBL" id="JBHTCK010000003">
    <property type="protein sequence ID" value="MFC7351762.1"/>
    <property type="molecule type" value="Genomic_DNA"/>
</dbReference>
<dbReference type="Gene3D" id="1.10.1200.10">
    <property type="entry name" value="ACP-like"/>
    <property type="match status" value="3"/>
</dbReference>
<dbReference type="SMART" id="SM00823">
    <property type="entry name" value="PKS_PP"/>
    <property type="match status" value="3"/>
</dbReference>
<dbReference type="InterPro" id="IPR042099">
    <property type="entry name" value="ANL_N_sf"/>
</dbReference>
<dbReference type="InterPro" id="IPR000873">
    <property type="entry name" value="AMP-dep_synth/lig_dom"/>
</dbReference>
<dbReference type="InterPro" id="IPR006162">
    <property type="entry name" value="Ppantetheine_attach_site"/>
</dbReference>
<dbReference type="InterPro" id="IPR020845">
    <property type="entry name" value="AMP-binding_CS"/>
</dbReference>
<dbReference type="InterPro" id="IPR045851">
    <property type="entry name" value="AMP-bd_C_sf"/>
</dbReference>
<evidence type="ECO:0000256" key="3">
    <source>
        <dbReference type="ARBA" id="ARBA00022553"/>
    </source>
</evidence>
<dbReference type="SUPFAM" id="SSF52777">
    <property type="entry name" value="CoA-dependent acyltransferases"/>
    <property type="match status" value="4"/>
</dbReference>
<evidence type="ECO:0000256" key="2">
    <source>
        <dbReference type="ARBA" id="ARBA00022450"/>
    </source>
</evidence>
<sequence>MAGKSRSLIAEIFSEQVAARADHPAVLCEGRRLTYARLDQESDLIAARLAEHGVGDGDIVGIALRRSELCAVAWLAVAKVNGVCLWLDPDYPADRLAFMIEDAAPSVLVMAPDADGTTRELAVGLRTVTVEPASGDAGPLAPDTARSLPPRRTAPAQSAAYVIYTSGTTGRPKGTILTSTGLRSLLATAVQGFGAGRDSRVLQFTSMSFDVAFLEMSMALLLGGTLVVVPGERRVAETAFLELLREQRITHAALPPAFLELLPEESPLPDGLTIMTGADKVPLALAGRWARRARVVACYGLTEVTVNSTLWDYDASWDGAVAPLGTEDPGTVAHLLDDSLRPVPAGQPGELYLGGDGLARGYLHRPGLTAERFVADPYGAPGARMYRTGDRAVRHGSGVLEFLGRVDGQLKIRGHRIEPTDVESVLLRHPSVAQAVVTSHDDTAGGAELAAYVVPAEGAEIDARELRRHVARTLPSYMVPSLLVPVSGLATLPSGKLDRRSVLRKATAQLPADAGEADEEALRQLLSAVLGCDEEEFDDGFDFVGLGGHSLTAMRLATECRRLFGREPAMRDVFAARGVRDLLDRLTSSGPDRPRPGQLGNEPFLLSYEQERLWLLEALSGGGTHYHVPWAWQVHGDLDPEALRGALEDLAACHDILRTRFPAVHGTPRQEILPPQEYSPDYAVLPVDGQDLTAAITEAARESFDLETRPPWRVRVLTAPDTPPTVLFCLHHMVVDDWSVDRLATQLAQAYAARLDPGLEPPARPALQFADFSAWQRRVHDAPAGGPESGGVGFWRGFLRGVPVESGVPLDRVRPDVPVVRGERFVRRWSGGRHAGVRGLARGVGSSVYMVVHAALVAVLAESGAGSDVVVGCPVSTRRGEGLEEVVGFFVNTVALRCDVGGGVSFGELLVRVRDADLCAFDRGDVPFNRVVEAVNPPRHPSRNPLFQVLLAQQHHVGRAPGLGDAPGTTLPVSTGKAIFDMAIDFSELPGGGMELTVEFGSEVLDRSTVEAVVDGMERLLDGAVAGEERVIRAVERVPSVSERVSESDSGVVAGEETVAVLRRLFSEVLDQPDVRDEDSFFDLGGHSLTAMRLINAIERELGVRPRVAALFGHPTPAGLAGHLPADPSAPPELGGSAPGQGPAPLSYEQERLWILEAMSGVGTLYHVPWAWRTRGSLDTAALRGAMEDLIANHAILRTRFPQVDGVPVQDVLTPGRSPLDFAELSIDEEKVADAVAAAARATFRLEDEPPVRVRVFRLRDDDHVVLFCLHHMITDDRSMLRLATDLSRAYAARLRGGPVLSAPAHPQFADYTRWQRRTSRSEPDSGGVGFWRGFLRGVPVESGVPLDRVRPDVPVVRGERFVRRWSGGRHAGVRGLARGVGSSVYMVVHAALVAVLAESGAGSDVVVGCPVSTRRGEGLEEVVGFFVNTVALRCDVGGGVSFGELLVRVRDADLCAFDRGDVPFNRVVEAVNPPRHPSRNPLFQVLLAQQHHVGRAPGLGDAPGTTLPVSTGKAIFDMAIAFSELPGGGMELTVEFGSEVLDRSTVEAVVDGMERLLDGAVAGEERVIRAVERVPSVSERVSESESESGVVAGEETVAVLRRLFSEVLDQPDVRDEDSFFDLGGHSLTAMRLIARVKEHFGVRVPVRTLMKKPKLRSLAGEIESRADGGVRHR</sequence>
<evidence type="ECO:0000259" key="5">
    <source>
        <dbReference type="PROSITE" id="PS50075"/>
    </source>
</evidence>
<evidence type="ECO:0000313" key="6">
    <source>
        <dbReference type="EMBL" id="MFC7351762.1"/>
    </source>
</evidence>
<dbReference type="InterPro" id="IPR036736">
    <property type="entry name" value="ACP-like_sf"/>
</dbReference>
<dbReference type="InterPro" id="IPR001242">
    <property type="entry name" value="Condensation_dom"/>
</dbReference>
<dbReference type="Gene3D" id="3.30.300.30">
    <property type="match status" value="1"/>
</dbReference>
<dbReference type="Gene3D" id="3.30.559.10">
    <property type="entry name" value="Chloramphenicol acetyltransferase-like domain"/>
    <property type="match status" value="2"/>
</dbReference>
<organism evidence="6 7">
    <name type="scientific">Streptomyces caviscabies</name>
    <dbReference type="NCBI Taxonomy" id="90079"/>
    <lineage>
        <taxon>Bacteria</taxon>
        <taxon>Bacillati</taxon>
        <taxon>Actinomycetota</taxon>
        <taxon>Actinomycetes</taxon>
        <taxon>Kitasatosporales</taxon>
        <taxon>Streptomycetaceae</taxon>
        <taxon>Streptomyces</taxon>
    </lineage>
</organism>
<dbReference type="InterPro" id="IPR010071">
    <property type="entry name" value="AA_adenyl_dom"/>
</dbReference>
<dbReference type="SUPFAM" id="SSF56801">
    <property type="entry name" value="Acetyl-CoA synthetase-like"/>
    <property type="match status" value="1"/>
</dbReference>
<dbReference type="Gene3D" id="3.30.559.30">
    <property type="entry name" value="Nonribosomal peptide synthetase, condensation domain"/>
    <property type="match status" value="2"/>
</dbReference>
<keyword evidence="2" id="KW-0596">Phosphopantetheine</keyword>
<feature type="domain" description="Carrier" evidence="5">
    <location>
        <begin position="1053"/>
        <end position="1128"/>
    </location>
</feature>
<dbReference type="PROSITE" id="PS50075">
    <property type="entry name" value="CARRIER"/>
    <property type="match status" value="3"/>
</dbReference>
<dbReference type="InterPro" id="IPR009081">
    <property type="entry name" value="PP-bd_ACP"/>
</dbReference>
<protein>
    <submittedName>
        <fullName evidence="6">Amino acid adenylation domain-containing protein</fullName>
    </submittedName>
</protein>
<comment type="caution">
    <text evidence="6">The sequence shown here is derived from an EMBL/GenBank/DDBJ whole genome shotgun (WGS) entry which is preliminary data.</text>
</comment>
<name>A0ABW2MC19_9ACTN</name>
<dbReference type="PANTHER" id="PTHR45527">
    <property type="entry name" value="NONRIBOSOMAL PEPTIDE SYNTHETASE"/>
    <property type="match status" value="1"/>
</dbReference>
<evidence type="ECO:0000313" key="7">
    <source>
        <dbReference type="Proteomes" id="UP001596509"/>
    </source>
</evidence>
<dbReference type="Proteomes" id="UP001596509">
    <property type="component" value="Unassembled WGS sequence"/>
</dbReference>
<keyword evidence="3" id="KW-0597">Phosphoprotein</keyword>
<gene>
    <name evidence="6" type="ORF">ACFQW9_14020</name>
</gene>
<dbReference type="InterPro" id="IPR020806">
    <property type="entry name" value="PKS_PP-bd"/>
</dbReference>
<dbReference type="InterPro" id="IPR023213">
    <property type="entry name" value="CAT-like_dom_sf"/>
</dbReference>
<evidence type="ECO:0000256" key="1">
    <source>
        <dbReference type="ARBA" id="ARBA00001957"/>
    </source>
</evidence>
<dbReference type="PROSITE" id="PS00012">
    <property type="entry name" value="PHOSPHOPANTETHEINE"/>
    <property type="match status" value="2"/>
</dbReference>
<accession>A0ABW2MC19</accession>
<dbReference type="PANTHER" id="PTHR45527:SF1">
    <property type="entry name" value="FATTY ACID SYNTHASE"/>
    <property type="match status" value="1"/>
</dbReference>
<dbReference type="PROSITE" id="PS00455">
    <property type="entry name" value="AMP_BINDING"/>
    <property type="match status" value="1"/>
</dbReference>
<dbReference type="Pfam" id="PF00501">
    <property type="entry name" value="AMP-binding"/>
    <property type="match status" value="1"/>
</dbReference>
<dbReference type="Gene3D" id="3.40.50.12780">
    <property type="entry name" value="N-terminal domain of ligase-like"/>
    <property type="match status" value="1"/>
</dbReference>
<dbReference type="SMART" id="SM01294">
    <property type="entry name" value="PKS_PP_betabranch"/>
    <property type="match status" value="1"/>
</dbReference>